<evidence type="ECO:0000256" key="7">
    <source>
        <dbReference type="SAM" id="Coils"/>
    </source>
</evidence>
<evidence type="ECO:0000256" key="2">
    <source>
        <dbReference type="ARBA" id="ARBA00012438"/>
    </source>
</evidence>
<evidence type="ECO:0000256" key="5">
    <source>
        <dbReference type="ARBA" id="ARBA00022777"/>
    </source>
</evidence>
<dbReference type="PANTHER" id="PTHR43711">
    <property type="entry name" value="TWO-COMPONENT HISTIDINE KINASE"/>
    <property type="match status" value="1"/>
</dbReference>
<dbReference type="EC" id="2.7.13.3" evidence="2"/>
<feature type="domain" description="Histidine kinase" evidence="8">
    <location>
        <begin position="223"/>
        <end position="441"/>
    </location>
</feature>
<dbReference type="InterPro" id="IPR029016">
    <property type="entry name" value="GAF-like_dom_sf"/>
</dbReference>
<keyword evidence="10" id="KW-1185">Reference proteome</keyword>
<gene>
    <name evidence="9" type="ORF">GXP67_19345</name>
</gene>
<dbReference type="Gene3D" id="1.10.287.130">
    <property type="match status" value="1"/>
</dbReference>
<dbReference type="InterPro" id="IPR036097">
    <property type="entry name" value="HisK_dim/P_sf"/>
</dbReference>
<dbReference type="SMART" id="SM00387">
    <property type="entry name" value="HATPase_c"/>
    <property type="match status" value="1"/>
</dbReference>
<keyword evidence="7" id="KW-0175">Coiled coil</keyword>
<dbReference type="Pfam" id="PF13185">
    <property type="entry name" value="GAF_2"/>
    <property type="match status" value="1"/>
</dbReference>
<keyword evidence="3" id="KW-0597">Phosphoprotein</keyword>
<name>A0A6C0GKW1_9BACT</name>
<dbReference type="Gene3D" id="3.30.450.40">
    <property type="match status" value="1"/>
</dbReference>
<reference evidence="9 10" key="1">
    <citation type="submission" date="2020-01" db="EMBL/GenBank/DDBJ databases">
        <authorList>
            <person name="Kim M.K."/>
        </authorList>
    </citation>
    <scope>NUCLEOTIDE SEQUENCE [LARGE SCALE GENOMIC DNA]</scope>
    <source>
        <strain evidence="9 10">172606-1</strain>
    </source>
</reference>
<dbReference type="Proteomes" id="UP000480178">
    <property type="component" value="Chromosome"/>
</dbReference>
<dbReference type="PRINTS" id="PR00344">
    <property type="entry name" value="BCTRLSENSOR"/>
</dbReference>
<accession>A0A6C0GKW1</accession>
<evidence type="ECO:0000259" key="8">
    <source>
        <dbReference type="PROSITE" id="PS50109"/>
    </source>
</evidence>
<dbReference type="Pfam" id="PF02518">
    <property type="entry name" value="HATPase_c"/>
    <property type="match status" value="1"/>
</dbReference>
<evidence type="ECO:0000313" key="9">
    <source>
        <dbReference type="EMBL" id="QHT68645.1"/>
    </source>
</evidence>
<dbReference type="SMART" id="SM00065">
    <property type="entry name" value="GAF"/>
    <property type="match status" value="1"/>
</dbReference>
<evidence type="ECO:0000256" key="1">
    <source>
        <dbReference type="ARBA" id="ARBA00000085"/>
    </source>
</evidence>
<dbReference type="SUPFAM" id="SSF47384">
    <property type="entry name" value="Homodimeric domain of signal transducing histidine kinase"/>
    <property type="match status" value="1"/>
</dbReference>
<dbReference type="PROSITE" id="PS50109">
    <property type="entry name" value="HIS_KIN"/>
    <property type="match status" value="1"/>
</dbReference>
<feature type="coiled-coil region" evidence="7">
    <location>
        <begin position="189"/>
        <end position="223"/>
    </location>
</feature>
<keyword evidence="5 9" id="KW-0418">Kinase</keyword>
<organism evidence="9 10">
    <name type="scientific">Rhodocytophaga rosea</name>
    <dbReference type="NCBI Taxonomy" id="2704465"/>
    <lineage>
        <taxon>Bacteria</taxon>
        <taxon>Pseudomonadati</taxon>
        <taxon>Bacteroidota</taxon>
        <taxon>Cytophagia</taxon>
        <taxon>Cytophagales</taxon>
        <taxon>Rhodocytophagaceae</taxon>
        <taxon>Rhodocytophaga</taxon>
    </lineage>
</organism>
<dbReference type="InterPro" id="IPR003594">
    <property type="entry name" value="HATPase_dom"/>
</dbReference>
<dbReference type="InterPro" id="IPR003661">
    <property type="entry name" value="HisK_dim/P_dom"/>
</dbReference>
<dbReference type="InterPro" id="IPR036890">
    <property type="entry name" value="HATPase_C_sf"/>
</dbReference>
<evidence type="ECO:0000256" key="6">
    <source>
        <dbReference type="ARBA" id="ARBA00023012"/>
    </source>
</evidence>
<dbReference type="SUPFAM" id="SSF55874">
    <property type="entry name" value="ATPase domain of HSP90 chaperone/DNA topoisomerase II/histidine kinase"/>
    <property type="match status" value="1"/>
</dbReference>
<dbReference type="RefSeq" id="WP_162444656.1">
    <property type="nucleotide sequence ID" value="NZ_CP048222.1"/>
</dbReference>
<dbReference type="InterPro" id="IPR004358">
    <property type="entry name" value="Sig_transdc_His_kin-like_C"/>
</dbReference>
<dbReference type="GO" id="GO:0000155">
    <property type="term" value="F:phosphorelay sensor kinase activity"/>
    <property type="evidence" value="ECO:0007669"/>
    <property type="project" value="InterPro"/>
</dbReference>
<dbReference type="SMART" id="SM00388">
    <property type="entry name" value="HisKA"/>
    <property type="match status" value="1"/>
</dbReference>
<dbReference type="EMBL" id="CP048222">
    <property type="protein sequence ID" value="QHT68645.1"/>
    <property type="molecule type" value="Genomic_DNA"/>
</dbReference>
<dbReference type="Gene3D" id="3.30.565.10">
    <property type="entry name" value="Histidine kinase-like ATPase, C-terminal domain"/>
    <property type="match status" value="1"/>
</dbReference>
<comment type="catalytic activity">
    <reaction evidence="1">
        <text>ATP + protein L-histidine = ADP + protein N-phospho-L-histidine.</text>
        <dbReference type="EC" id="2.7.13.3"/>
    </reaction>
</comment>
<dbReference type="InterPro" id="IPR003018">
    <property type="entry name" value="GAF"/>
</dbReference>
<dbReference type="InterPro" id="IPR005467">
    <property type="entry name" value="His_kinase_dom"/>
</dbReference>
<evidence type="ECO:0000256" key="3">
    <source>
        <dbReference type="ARBA" id="ARBA00022553"/>
    </source>
</evidence>
<dbReference type="InterPro" id="IPR050736">
    <property type="entry name" value="Sensor_HK_Regulatory"/>
</dbReference>
<dbReference type="SUPFAM" id="SSF55781">
    <property type="entry name" value="GAF domain-like"/>
    <property type="match status" value="1"/>
</dbReference>
<sequence>MENIIKLSVSFKELEAEKRKNEIIRQLSLELSKTSILKEKLDNILAILDHSLGLKHTMLLLPDDTRQRLKVFSSRGFDEQGIGAEVNVGQGIIGVVALKKKKLRMANISRSRTYMSIIAQGSQLKQDIFLPSLSNAESQVALPLLVNDELIAVLSAESADLNFFSLEDEEFLMTLSQLMAHSIQNAIILEQLEQKVQERTAALEKQKQELEKANASKDRLFAIIGHDLRNPAAALQHVAELIQYFSKKGDTQKVIETGNNIVKEAKTLNCIIDNLLNWSITQTGDLKIHPEEICLDEIVKEVIELYDDIAAAKNIQIQVNNPDCLAVFADRNATHTVLRNLVSNAIKFTRPGGNIIITAIQQAQTALITVKDDGVGILPEHIPALFDLKENKSTRGTAKEKGTGLGLVLVKEMVKLNGGEVSITSIPNEGTTVYLLLPGISE</sequence>
<keyword evidence="6" id="KW-0902">Two-component regulatory system</keyword>
<proteinExistence type="predicted"/>
<dbReference type="CDD" id="cd00082">
    <property type="entry name" value="HisKA"/>
    <property type="match status" value="1"/>
</dbReference>
<dbReference type="AlphaFoldDB" id="A0A6C0GKW1"/>
<dbReference type="KEGG" id="rhoz:GXP67_19345"/>
<evidence type="ECO:0000256" key="4">
    <source>
        <dbReference type="ARBA" id="ARBA00022679"/>
    </source>
</evidence>
<keyword evidence="4" id="KW-0808">Transferase</keyword>
<evidence type="ECO:0000313" key="10">
    <source>
        <dbReference type="Proteomes" id="UP000480178"/>
    </source>
</evidence>
<dbReference type="PANTHER" id="PTHR43711:SF1">
    <property type="entry name" value="HISTIDINE KINASE 1"/>
    <property type="match status" value="1"/>
</dbReference>
<dbReference type="CDD" id="cd00075">
    <property type="entry name" value="HATPase"/>
    <property type="match status" value="1"/>
</dbReference>
<protein>
    <recommendedName>
        <fullName evidence="2">histidine kinase</fullName>
        <ecNumber evidence="2">2.7.13.3</ecNumber>
    </recommendedName>
</protein>